<dbReference type="Gene3D" id="3.40.1440.10">
    <property type="entry name" value="GIY-YIG endonuclease"/>
    <property type="match status" value="1"/>
</dbReference>
<evidence type="ECO:0000259" key="2">
    <source>
        <dbReference type="PROSITE" id="PS50164"/>
    </source>
</evidence>
<dbReference type="KEGG" id="vck:PG915_01680"/>
<proteinExistence type="inferred from homology"/>
<protein>
    <submittedName>
        <fullName evidence="3">GIY-YIG nuclease family protein</fullName>
    </submittedName>
</protein>
<sequence length="94" mass="11307">MKRACVYILSSNNHKVLYVGVTSQLKQRVWQHKVGVVDGFTKKYHVHKLVFFELHQSMYSAIEREKQVKKWKREWKENLIKSINPDWADLYDSL</sequence>
<dbReference type="PROSITE" id="PS50164">
    <property type="entry name" value="GIY_YIG"/>
    <property type="match status" value="1"/>
</dbReference>
<name>A0AAU8BJD9_9VIBR</name>
<dbReference type="PANTHER" id="PTHR34477">
    <property type="entry name" value="UPF0213 PROTEIN YHBQ"/>
    <property type="match status" value="1"/>
</dbReference>
<evidence type="ECO:0000256" key="1">
    <source>
        <dbReference type="ARBA" id="ARBA00007435"/>
    </source>
</evidence>
<feature type="domain" description="GIY-YIG" evidence="2">
    <location>
        <begin position="2"/>
        <end position="79"/>
    </location>
</feature>
<organism evidence="3">
    <name type="scientific">Vibrio chaetopteri</name>
    <dbReference type="NCBI Taxonomy" id="3016528"/>
    <lineage>
        <taxon>Bacteria</taxon>
        <taxon>Pseudomonadati</taxon>
        <taxon>Pseudomonadota</taxon>
        <taxon>Gammaproteobacteria</taxon>
        <taxon>Vibrionales</taxon>
        <taxon>Vibrionaceae</taxon>
        <taxon>Vibrio</taxon>
    </lineage>
</organism>
<gene>
    <name evidence="3" type="ORF">PG915_01680</name>
</gene>
<dbReference type="SUPFAM" id="SSF82771">
    <property type="entry name" value="GIY-YIG endonuclease"/>
    <property type="match status" value="1"/>
</dbReference>
<dbReference type="InterPro" id="IPR050190">
    <property type="entry name" value="UPF0213_domain"/>
</dbReference>
<dbReference type="AlphaFoldDB" id="A0AAU8BJD9"/>
<reference evidence="3" key="1">
    <citation type="submission" date="2023-01" db="EMBL/GenBank/DDBJ databases">
        <title>Vibrio sp. CB1-14 genome sequencing.</title>
        <authorList>
            <person name="Otstavnykh N."/>
            <person name="Isaeva M."/>
            <person name="Meleshko D."/>
        </authorList>
    </citation>
    <scope>NUCLEOTIDE SEQUENCE</scope>
    <source>
        <strain evidence="3">CB1-14</strain>
    </source>
</reference>
<evidence type="ECO:0000313" key="3">
    <source>
        <dbReference type="EMBL" id="XCD16320.1"/>
    </source>
</evidence>
<comment type="similarity">
    <text evidence="1">Belongs to the UPF0213 family.</text>
</comment>
<dbReference type="InterPro" id="IPR035901">
    <property type="entry name" value="GIY-YIG_endonuc_sf"/>
</dbReference>
<dbReference type="InterPro" id="IPR000305">
    <property type="entry name" value="GIY-YIG_endonuc"/>
</dbReference>
<dbReference type="Pfam" id="PF01541">
    <property type="entry name" value="GIY-YIG"/>
    <property type="match status" value="1"/>
</dbReference>
<dbReference type="EMBL" id="CP115920">
    <property type="protein sequence ID" value="XCD16320.1"/>
    <property type="molecule type" value="Genomic_DNA"/>
</dbReference>
<dbReference type="RefSeq" id="WP_353497605.1">
    <property type="nucleotide sequence ID" value="NZ_CP115920.1"/>
</dbReference>
<dbReference type="PANTHER" id="PTHR34477:SF5">
    <property type="entry name" value="BSL5627 PROTEIN"/>
    <property type="match status" value="1"/>
</dbReference>
<dbReference type="CDD" id="cd10448">
    <property type="entry name" value="GIY-YIG_unchar_3"/>
    <property type="match status" value="1"/>
</dbReference>
<accession>A0AAU8BJD9</accession>